<proteinExistence type="predicted"/>
<evidence type="ECO:0000256" key="2">
    <source>
        <dbReference type="ARBA" id="ARBA00022475"/>
    </source>
</evidence>
<feature type="transmembrane region" description="Helical" evidence="6">
    <location>
        <begin position="6"/>
        <end position="25"/>
    </location>
</feature>
<dbReference type="Pfam" id="PF02690">
    <property type="entry name" value="Na_Pi_cotrans"/>
    <property type="match status" value="2"/>
</dbReference>
<dbReference type="GO" id="GO:0005886">
    <property type="term" value="C:plasma membrane"/>
    <property type="evidence" value="ECO:0007669"/>
    <property type="project" value="UniProtKB-SubCell"/>
</dbReference>
<evidence type="ECO:0000256" key="3">
    <source>
        <dbReference type="ARBA" id="ARBA00022692"/>
    </source>
</evidence>
<dbReference type="InterPro" id="IPR004633">
    <property type="entry name" value="NaPi_cotrn-rel/YqeW-like"/>
</dbReference>
<evidence type="ECO:0000256" key="5">
    <source>
        <dbReference type="ARBA" id="ARBA00023136"/>
    </source>
</evidence>
<keyword evidence="2" id="KW-1003">Cell membrane</keyword>
<feature type="transmembrane region" description="Helical" evidence="6">
    <location>
        <begin position="244"/>
        <end position="266"/>
    </location>
</feature>
<keyword evidence="5 6" id="KW-0472">Membrane</keyword>
<dbReference type="AlphaFoldDB" id="A0A7C5PAY3"/>
<dbReference type="InterPro" id="IPR003841">
    <property type="entry name" value="Na/Pi_transpt"/>
</dbReference>
<dbReference type="EMBL" id="DRUY01000217">
    <property type="protein sequence ID" value="HHI66186.1"/>
    <property type="molecule type" value="Genomic_DNA"/>
</dbReference>
<keyword evidence="3 6" id="KW-0812">Transmembrane</keyword>
<evidence type="ECO:0000256" key="1">
    <source>
        <dbReference type="ARBA" id="ARBA00004651"/>
    </source>
</evidence>
<feature type="transmembrane region" description="Helical" evidence="6">
    <location>
        <begin position="286"/>
        <end position="306"/>
    </location>
</feature>
<dbReference type="GO" id="GO:0044341">
    <property type="term" value="P:sodium-dependent phosphate transport"/>
    <property type="evidence" value="ECO:0007669"/>
    <property type="project" value="InterPro"/>
</dbReference>
<dbReference type="NCBIfam" id="TIGR00704">
    <property type="entry name" value="NaPi_cotrn_rel"/>
    <property type="match status" value="1"/>
</dbReference>
<feature type="transmembrane region" description="Helical" evidence="6">
    <location>
        <begin position="210"/>
        <end position="232"/>
    </location>
</feature>
<organism evidence="7">
    <name type="scientific">Thermodesulfobium narugense</name>
    <dbReference type="NCBI Taxonomy" id="184064"/>
    <lineage>
        <taxon>Bacteria</taxon>
        <taxon>Pseudomonadati</taxon>
        <taxon>Thermodesulfobiota</taxon>
        <taxon>Thermodesulfobiia</taxon>
        <taxon>Thermodesulfobiales</taxon>
        <taxon>Thermodesulfobiaceae</taxon>
        <taxon>Thermodesulfobium</taxon>
    </lineage>
</organism>
<name>A0A7C5PAY3_9BACT</name>
<comment type="subcellular location">
    <subcellularLocation>
        <location evidence="1">Cell membrane</location>
        <topology evidence="1">Multi-pass membrane protein</topology>
    </subcellularLocation>
</comment>
<reference evidence="7" key="1">
    <citation type="journal article" date="2020" name="mSystems">
        <title>Genome- and Community-Level Interaction Insights into Carbon Utilization and Element Cycling Functions of Hydrothermarchaeota in Hydrothermal Sediment.</title>
        <authorList>
            <person name="Zhou Z."/>
            <person name="Liu Y."/>
            <person name="Xu W."/>
            <person name="Pan J."/>
            <person name="Luo Z.H."/>
            <person name="Li M."/>
        </authorList>
    </citation>
    <scope>NUCLEOTIDE SEQUENCE [LARGE SCALE GENOMIC DNA]</scope>
    <source>
        <strain evidence="7">SpSt-1019</strain>
    </source>
</reference>
<accession>A0A7C5PAY3</accession>
<dbReference type="GO" id="GO:0005436">
    <property type="term" value="F:sodium:phosphate symporter activity"/>
    <property type="evidence" value="ECO:0007669"/>
    <property type="project" value="InterPro"/>
</dbReference>
<gene>
    <name evidence="7" type="ORF">ENL70_06545</name>
</gene>
<feature type="transmembrane region" description="Helical" evidence="6">
    <location>
        <begin position="111"/>
        <end position="128"/>
    </location>
</feature>
<comment type="caution">
    <text evidence="7">The sequence shown here is derived from an EMBL/GenBank/DDBJ whole genome shotgun (WGS) entry which is preliminary data.</text>
</comment>
<keyword evidence="4 6" id="KW-1133">Transmembrane helix</keyword>
<dbReference type="NCBIfam" id="NF037997">
    <property type="entry name" value="Na_Pi_symport"/>
    <property type="match status" value="1"/>
</dbReference>
<dbReference type="PANTHER" id="PTHR10010:SF46">
    <property type="entry name" value="SODIUM-DEPENDENT PHOSPHATE TRANSPORT PROTEIN 2B"/>
    <property type="match status" value="1"/>
</dbReference>
<protein>
    <submittedName>
        <fullName evidence="7">Na/Pi cotransporter family protein</fullName>
    </submittedName>
</protein>
<evidence type="ECO:0000256" key="4">
    <source>
        <dbReference type="ARBA" id="ARBA00022989"/>
    </source>
</evidence>
<feature type="transmembrane region" description="Helical" evidence="6">
    <location>
        <begin position="140"/>
        <end position="158"/>
    </location>
</feature>
<dbReference type="PANTHER" id="PTHR10010">
    <property type="entry name" value="SOLUTE CARRIER FAMILY 34 SODIUM PHOSPHATE , MEMBER 2-RELATED"/>
    <property type="match status" value="1"/>
</dbReference>
<evidence type="ECO:0000256" key="6">
    <source>
        <dbReference type="SAM" id="Phobius"/>
    </source>
</evidence>
<sequence length="325" mass="35970">MFRGVMNWSLIFLVLAGVALFLFGIDSFSKEIQAVAREKFKKILKKAVNNKWKSTLLGTFVTSIIQSSTATTVITISLVNAGVIGFAQSVGIIFGANIGTTVTAQLISFKLTKIAPLFMVLGFLLNFFSNKRLKVFGKPLFYFGLVFFSLDYISTLLAPYRNSPEVLKYFSYSSGIFRGILIGFVLTNIFQSSSVVTGLTVISAESGLLTIPAAIFIILGANIGTTTTVLIASIKMNYESKKTAMAHFLFNFLGVLIVIPFVYTLISFVNGFSNEPARVVANFHTFFNLFVALIFLVFYSSFIKFTELTSNLIYKKLLKLKSQEK</sequence>
<evidence type="ECO:0000313" key="7">
    <source>
        <dbReference type="EMBL" id="HHI66186.1"/>
    </source>
</evidence>